<feature type="domain" description="Serine aminopeptidase S33" evidence="2">
    <location>
        <begin position="2"/>
        <end position="236"/>
    </location>
</feature>
<dbReference type="AlphaFoldDB" id="M0HX53"/>
<evidence type="ECO:0000313" key="4">
    <source>
        <dbReference type="Proteomes" id="UP000011508"/>
    </source>
</evidence>
<evidence type="ECO:0000256" key="1">
    <source>
        <dbReference type="ARBA" id="ARBA00022801"/>
    </source>
</evidence>
<gene>
    <name evidence="3" type="ORF">C441_18992</name>
</gene>
<keyword evidence="4" id="KW-1185">Reference proteome</keyword>
<dbReference type="InterPro" id="IPR022742">
    <property type="entry name" value="Hydrolase_4"/>
</dbReference>
<reference evidence="3 4" key="1">
    <citation type="journal article" date="2014" name="PLoS Genet.">
        <title>Phylogenetically driven sequencing of extremely halophilic archaea reveals strategies for static and dynamic osmo-response.</title>
        <authorList>
            <person name="Becker E.A."/>
            <person name="Seitzer P.M."/>
            <person name="Tritt A."/>
            <person name="Larsen D."/>
            <person name="Krusor M."/>
            <person name="Yao A.I."/>
            <person name="Wu D."/>
            <person name="Madern D."/>
            <person name="Eisen J.A."/>
            <person name="Darling A.E."/>
            <person name="Facciotti M.T."/>
        </authorList>
    </citation>
    <scope>NUCLEOTIDE SEQUENCE [LARGE SCALE GENOMIC DNA]</scope>
    <source>
        <strain evidence="3 4">ATCC BAA-897</strain>
    </source>
</reference>
<organism evidence="3 4">
    <name type="scientific">Haloferax sulfurifontis ATCC BAA-897</name>
    <dbReference type="NCBI Taxonomy" id="662480"/>
    <lineage>
        <taxon>Archaea</taxon>
        <taxon>Methanobacteriati</taxon>
        <taxon>Methanobacteriota</taxon>
        <taxon>Stenosarchaea group</taxon>
        <taxon>Halobacteria</taxon>
        <taxon>Halobacteriales</taxon>
        <taxon>Haloferacaceae</taxon>
        <taxon>Haloferax</taxon>
    </lineage>
</organism>
<accession>M0HX53</accession>
<dbReference type="Gene3D" id="3.40.50.1820">
    <property type="entry name" value="alpha/beta hydrolase"/>
    <property type="match status" value="1"/>
</dbReference>
<dbReference type="InterPro" id="IPR029058">
    <property type="entry name" value="AB_hydrolase_fold"/>
</dbReference>
<dbReference type="PANTHER" id="PTHR22946">
    <property type="entry name" value="DIENELACTONE HYDROLASE DOMAIN-CONTAINING PROTEIN-RELATED"/>
    <property type="match status" value="1"/>
</dbReference>
<dbReference type="Pfam" id="PF12146">
    <property type="entry name" value="Hydrolase_4"/>
    <property type="match status" value="1"/>
</dbReference>
<dbReference type="InterPro" id="IPR050261">
    <property type="entry name" value="FrsA_esterase"/>
</dbReference>
<evidence type="ECO:0000259" key="2">
    <source>
        <dbReference type="Pfam" id="PF12146"/>
    </source>
</evidence>
<keyword evidence="1 3" id="KW-0378">Hydrolase</keyword>
<sequence length="266" mass="29697">MAHGFGGERTWRLPAFAERFAEQGLATFLFDYRTFGASEGKPRNLIDPFDHRDDWLAAVDHVRSLADVDGDRLGLWGTSFSGGHVIEVAGRVDDISAVVARVPFVDGPRTALKLVRNGGTSYLKNGLVAALRDLGRAITRRRPYYVPLAGPPDEFAILNTPDAVEGIEALIPDGESWENRCPARIALTIMIYRPISWASEVDAPVFVAQAEEDKIIPTSTTDRLVRKLDDVERIRYPIGHFDGYRCAPFENLVERESRFLVSHLFD</sequence>
<protein>
    <submittedName>
        <fullName evidence="3">Alpha/beta hydrolase fold protein</fullName>
    </submittedName>
</protein>
<dbReference type="EMBL" id="AOLM01000029">
    <property type="protein sequence ID" value="ELZ88308.1"/>
    <property type="molecule type" value="Genomic_DNA"/>
</dbReference>
<proteinExistence type="predicted"/>
<dbReference type="SUPFAM" id="SSF53474">
    <property type="entry name" value="alpha/beta-Hydrolases"/>
    <property type="match status" value="1"/>
</dbReference>
<dbReference type="PANTHER" id="PTHR22946:SF9">
    <property type="entry name" value="POLYKETIDE TRANSFERASE AF380"/>
    <property type="match status" value="1"/>
</dbReference>
<comment type="caution">
    <text evidence="3">The sequence shown here is derived from an EMBL/GenBank/DDBJ whole genome shotgun (WGS) entry which is preliminary data.</text>
</comment>
<name>M0HX53_9EURY</name>
<dbReference type="PATRIC" id="fig|662480.6.peg.3763"/>
<dbReference type="GO" id="GO:0016788">
    <property type="term" value="F:hydrolase activity, acting on ester bonds"/>
    <property type="evidence" value="ECO:0007669"/>
    <property type="project" value="UniProtKB-ARBA"/>
</dbReference>
<dbReference type="Proteomes" id="UP000011508">
    <property type="component" value="Unassembled WGS sequence"/>
</dbReference>
<evidence type="ECO:0000313" key="3">
    <source>
        <dbReference type="EMBL" id="ELZ88308.1"/>
    </source>
</evidence>